<dbReference type="EMBL" id="NVNL01000126">
    <property type="protein sequence ID" value="PEA85863.1"/>
    <property type="molecule type" value="Genomic_DNA"/>
</dbReference>
<feature type="domain" description="Integrase catalytic" evidence="1">
    <location>
        <begin position="2"/>
        <end position="56"/>
    </location>
</feature>
<evidence type="ECO:0000313" key="3">
    <source>
        <dbReference type="Proteomes" id="UP000220702"/>
    </source>
</evidence>
<dbReference type="Proteomes" id="UP000220702">
    <property type="component" value="Unassembled WGS sequence"/>
</dbReference>
<protein>
    <recommendedName>
        <fullName evidence="1">Integrase catalytic domain-containing protein</fullName>
    </recommendedName>
</protein>
<evidence type="ECO:0000259" key="1">
    <source>
        <dbReference type="Pfam" id="PF13333"/>
    </source>
</evidence>
<evidence type="ECO:0000313" key="2">
    <source>
        <dbReference type="EMBL" id="PEA85863.1"/>
    </source>
</evidence>
<sequence>MESFLGHMKDAIDYTDCQTFESLELNIKDYIEEYNYNRYQWTLKKMAPIEYRSHLLST</sequence>
<gene>
    <name evidence="2" type="ORF">CON71_33255</name>
</gene>
<dbReference type="AlphaFoldDB" id="A0A9X6Y749"/>
<reference evidence="2 3" key="1">
    <citation type="submission" date="2017-09" db="EMBL/GenBank/DDBJ databases">
        <title>Large-scale bioinformatics analysis of Bacillus genomes uncovers conserved roles of natural products in bacterial physiology.</title>
        <authorList>
            <consortium name="Agbiome Team Llc"/>
            <person name="Bleich R.M."/>
            <person name="Grubbs K.J."/>
            <person name="Santa Maria K.C."/>
            <person name="Allen S.E."/>
            <person name="Farag S."/>
            <person name="Shank E.A."/>
            <person name="Bowers A."/>
        </authorList>
    </citation>
    <scope>NUCLEOTIDE SEQUENCE [LARGE SCALE GENOMIC DNA]</scope>
    <source>
        <strain evidence="2 3">AFS089089</strain>
    </source>
</reference>
<dbReference type="Pfam" id="PF13333">
    <property type="entry name" value="rve_2"/>
    <property type="match status" value="1"/>
</dbReference>
<proteinExistence type="predicted"/>
<dbReference type="InterPro" id="IPR001584">
    <property type="entry name" value="Integrase_cat-core"/>
</dbReference>
<accession>A0A9X6Y749</accession>
<comment type="caution">
    <text evidence="2">The sequence shown here is derived from an EMBL/GenBank/DDBJ whole genome shotgun (WGS) entry which is preliminary data.</text>
</comment>
<organism evidence="2 3">
    <name type="scientific">Bacillus thuringiensis</name>
    <dbReference type="NCBI Taxonomy" id="1428"/>
    <lineage>
        <taxon>Bacteria</taxon>
        <taxon>Bacillati</taxon>
        <taxon>Bacillota</taxon>
        <taxon>Bacilli</taxon>
        <taxon>Bacillales</taxon>
        <taxon>Bacillaceae</taxon>
        <taxon>Bacillus</taxon>
        <taxon>Bacillus cereus group</taxon>
    </lineage>
</organism>
<dbReference type="GO" id="GO:0015074">
    <property type="term" value="P:DNA integration"/>
    <property type="evidence" value="ECO:0007669"/>
    <property type="project" value="InterPro"/>
</dbReference>
<name>A0A9X6Y749_BACTU</name>